<feature type="transmembrane region" description="Helical" evidence="1">
    <location>
        <begin position="116"/>
        <end position="135"/>
    </location>
</feature>
<organism evidence="3 4">
    <name type="scientific">Virgisporangium aliadipatigenens</name>
    <dbReference type="NCBI Taxonomy" id="741659"/>
    <lineage>
        <taxon>Bacteria</taxon>
        <taxon>Bacillati</taxon>
        <taxon>Actinomycetota</taxon>
        <taxon>Actinomycetes</taxon>
        <taxon>Micromonosporales</taxon>
        <taxon>Micromonosporaceae</taxon>
        <taxon>Virgisporangium</taxon>
    </lineage>
</organism>
<evidence type="ECO:0000256" key="1">
    <source>
        <dbReference type="SAM" id="Phobius"/>
    </source>
</evidence>
<dbReference type="AlphaFoldDB" id="A0A8J4DQX4"/>
<gene>
    <name evidence="3" type="ORF">Val02_30690</name>
</gene>
<evidence type="ECO:0000313" key="3">
    <source>
        <dbReference type="EMBL" id="GIJ46183.1"/>
    </source>
</evidence>
<evidence type="ECO:0000259" key="2">
    <source>
        <dbReference type="Pfam" id="PF07331"/>
    </source>
</evidence>
<keyword evidence="1" id="KW-0812">Transmembrane</keyword>
<accession>A0A8J4DQX4</accession>
<proteinExistence type="predicted"/>
<comment type="caution">
    <text evidence="3">The sequence shown here is derived from an EMBL/GenBank/DDBJ whole genome shotgun (WGS) entry which is preliminary data.</text>
</comment>
<feature type="transmembrane region" description="Helical" evidence="1">
    <location>
        <begin position="93"/>
        <end position="109"/>
    </location>
</feature>
<dbReference type="InterPro" id="IPR009936">
    <property type="entry name" value="DUF1468"/>
</dbReference>
<dbReference type="RefSeq" id="WP_203899707.1">
    <property type="nucleotide sequence ID" value="NZ_BOPF01000009.1"/>
</dbReference>
<keyword evidence="4" id="KW-1185">Reference proteome</keyword>
<feature type="domain" description="DUF1468" evidence="2">
    <location>
        <begin position="8"/>
        <end position="140"/>
    </location>
</feature>
<dbReference type="Pfam" id="PF07331">
    <property type="entry name" value="TctB"/>
    <property type="match status" value="1"/>
</dbReference>
<keyword evidence="1" id="KW-1133">Transmembrane helix</keyword>
<sequence>MTVSGPRVVGAVLLVCGLLLGLTAVREAGDGSLAVDGPRFAPLMVTVLWSGLALVYLLQPSTVDSEPANHKWAPVMLVGALVAYVLLLEPVGFALASAAFFVGAARILGSRQLLRDVLVAVPLAFGVYLSFTQLLDIRLPAGVLPL</sequence>
<dbReference type="EMBL" id="BOPF01000009">
    <property type="protein sequence ID" value="GIJ46183.1"/>
    <property type="molecule type" value="Genomic_DNA"/>
</dbReference>
<name>A0A8J4DQX4_9ACTN</name>
<keyword evidence="1" id="KW-0472">Membrane</keyword>
<evidence type="ECO:0000313" key="4">
    <source>
        <dbReference type="Proteomes" id="UP000619260"/>
    </source>
</evidence>
<reference evidence="3" key="1">
    <citation type="submission" date="2021-01" db="EMBL/GenBank/DDBJ databases">
        <title>Whole genome shotgun sequence of Virgisporangium aliadipatigenens NBRC 105644.</title>
        <authorList>
            <person name="Komaki H."/>
            <person name="Tamura T."/>
        </authorList>
    </citation>
    <scope>NUCLEOTIDE SEQUENCE</scope>
    <source>
        <strain evidence="3">NBRC 105644</strain>
    </source>
</reference>
<feature type="transmembrane region" description="Helical" evidence="1">
    <location>
        <begin position="40"/>
        <end position="58"/>
    </location>
</feature>
<feature type="transmembrane region" description="Helical" evidence="1">
    <location>
        <begin position="70"/>
        <end position="87"/>
    </location>
</feature>
<protein>
    <recommendedName>
        <fullName evidence="2">DUF1468 domain-containing protein</fullName>
    </recommendedName>
</protein>
<dbReference type="Proteomes" id="UP000619260">
    <property type="component" value="Unassembled WGS sequence"/>
</dbReference>